<evidence type="ECO:0000313" key="1">
    <source>
        <dbReference type="EMBL" id="ROQ92182.1"/>
    </source>
</evidence>
<dbReference type="AlphaFoldDB" id="A0A3N1ULT3"/>
<protein>
    <submittedName>
        <fullName evidence="1">Uncharacterized protein</fullName>
    </submittedName>
</protein>
<comment type="caution">
    <text evidence="1">The sequence shown here is derived from an EMBL/GenBank/DDBJ whole genome shotgun (WGS) entry which is preliminary data.</text>
</comment>
<sequence>MAIPLVAVEDIVAAKNNDSIVDAGAQARVAARMFNTKPPPQAP</sequence>
<keyword evidence="2" id="KW-1185">Reference proteome</keyword>
<gene>
    <name evidence="1" type="ORF">EDC27_1871</name>
</gene>
<proteinExistence type="predicted"/>
<reference evidence="1 2" key="1">
    <citation type="submission" date="2018-11" db="EMBL/GenBank/DDBJ databases">
        <title>Genomic Encyclopedia of Type Strains, Phase IV (KMG-IV): sequencing the most valuable type-strain genomes for metagenomic binning, comparative biology and taxonomic classification.</title>
        <authorList>
            <person name="Goeker M."/>
        </authorList>
    </citation>
    <scope>NUCLEOTIDE SEQUENCE [LARGE SCALE GENOMIC DNA]</scope>
    <source>
        <strain evidence="1 2">DSM 22027</strain>
    </source>
</reference>
<accession>A0A3N1ULT3</accession>
<organism evidence="1 2">
    <name type="scientific">Desulfosoma caldarium</name>
    <dbReference type="NCBI Taxonomy" id="610254"/>
    <lineage>
        <taxon>Bacteria</taxon>
        <taxon>Pseudomonadati</taxon>
        <taxon>Thermodesulfobacteriota</taxon>
        <taxon>Syntrophobacteria</taxon>
        <taxon>Syntrophobacterales</taxon>
        <taxon>Syntrophobacteraceae</taxon>
        <taxon>Desulfosoma</taxon>
    </lineage>
</organism>
<dbReference type="RefSeq" id="WP_281273138.1">
    <property type="nucleotide sequence ID" value="NZ_RJVA01000012.1"/>
</dbReference>
<name>A0A3N1ULT3_9BACT</name>
<evidence type="ECO:0000313" key="2">
    <source>
        <dbReference type="Proteomes" id="UP000276223"/>
    </source>
</evidence>
<dbReference type="Proteomes" id="UP000276223">
    <property type="component" value="Unassembled WGS sequence"/>
</dbReference>
<dbReference type="EMBL" id="RJVA01000012">
    <property type="protein sequence ID" value="ROQ92182.1"/>
    <property type="molecule type" value="Genomic_DNA"/>
</dbReference>